<gene>
    <name evidence="3" type="ORF">ACFQMH_32590</name>
</gene>
<dbReference type="Gene3D" id="3.30.420.40">
    <property type="match status" value="3"/>
</dbReference>
<evidence type="ECO:0000256" key="2">
    <source>
        <dbReference type="SAM" id="MobiDB-lite"/>
    </source>
</evidence>
<dbReference type="InterPro" id="IPR043129">
    <property type="entry name" value="ATPase_NBD"/>
</dbReference>
<dbReference type="InterPro" id="IPR036390">
    <property type="entry name" value="WH_DNA-bd_sf"/>
</dbReference>
<organism evidence="3 4">
    <name type="scientific">Streptomyces viridiviolaceus</name>
    <dbReference type="NCBI Taxonomy" id="68282"/>
    <lineage>
        <taxon>Bacteria</taxon>
        <taxon>Bacillati</taxon>
        <taxon>Actinomycetota</taxon>
        <taxon>Actinomycetes</taxon>
        <taxon>Kitasatosporales</taxon>
        <taxon>Streptomycetaceae</taxon>
        <taxon>Streptomyces</taxon>
    </lineage>
</organism>
<evidence type="ECO:0000313" key="4">
    <source>
        <dbReference type="Proteomes" id="UP001596409"/>
    </source>
</evidence>
<dbReference type="InterPro" id="IPR049874">
    <property type="entry name" value="ROK_cs"/>
</dbReference>
<evidence type="ECO:0000256" key="1">
    <source>
        <dbReference type="ARBA" id="ARBA00006479"/>
    </source>
</evidence>
<dbReference type="EMBL" id="JBHSYM010000080">
    <property type="protein sequence ID" value="MFC7016349.1"/>
    <property type="molecule type" value="Genomic_DNA"/>
</dbReference>
<accession>A0ABW2E852</accession>
<feature type="compositionally biased region" description="Gly residues" evidence="2">
    <location>
        <begin position="213"/>
        <end position="225"/>
    </location>
</feature>
<dbReference type="PROSITE" id="PS01125">
    <property type="entry name" value="ROK"/>
    <property type="match status" value="1"/>
</dbReference>
<dbReference type="Proteomes" id="UP001596409">
    <property type="component" value="Unassembled WGS sequence"/>
</dbReference>
<dbReference type="InterPro" id="IPR036388">
    <property type="entry name" value="WH-like_DNA-bd_sf"/>
</dbReference>
<dbReference type="PANTHER" id="PTHR18964">
    <property type="entry name" value="ROK (REPRESSOR, ORF, KINASE) FAMILY"/>
    <property type="match status" value="1"/>
</dbReference>
<dbReference type="Pfam" id="PF00480">
    <property type="entry name" value="ROK"/>
    <property type="match status" value="1"/>
</dbReference>
<dbReference type="SUPFAM" id="SSF46785">
    <property type="entry name" value="Winged helix' DNA-binding domain"/>
    <property type="match status" value="1"/>
</dbReference>
<dbReference type="Gene3D" id="1.10.10.10">
    <property type="entry name" value="Winged helix-like DNA-binding domain superfamily/Winged helix DNA-binding domain"/>
    <property type="match status" value="1"/>
</dbReference>
<keyword evidence="4" id="KW-1185">Reference proteome</keyword>
<evidence type="ECO:0000313" key="3">
    <source>
        <dbReference type="EMBL" id="MFC7016349.1"/>
    </source>
</evidence>
<dbReference type="SUPFAM" id="SSF53067">
    <property type="entry name" value="Actin-like ATPase domain"/>
    <property type="match status" value="2"/>
</dbReference>
<dbReference type="InterPro" id="IPR000600">
    <property type="entry name" value="ROK"/>
</dbReference>
<reference evidence="4" key="1">
    <citation type="journal article" date="2019" name="Int. J. Syst. Evol. Microbiol.">
        <title>The Global Catalogue of Microorganisms (GCM) 10K type strain sequencing project: providing services to taxonomists for standard genome sequencing and annotation.</title>
        <authorList>
            <consortium name="The Broad Institute Genomics Platform"/>
            <consortium name="The Broad Institute Genome Sequencing Center for Infectious Disease"/>
            <person name="Wu L."/>
            <person name="Ma J."/>
        </authorList>
    </citation>
    <scope>NUCLEOTIDE SEQUENCE [LARGE SCALE GENOMIC DNA]</scope>
    <source>
        <strain evidence="4">JCM 4855</strain>
    </source>
</reference>
<dbReference type="Pfam" id="PF13412">
    <property type="entry name" value="HTH_24"/>
    <property type="match status" value="1"/>
</dbReference>
<feature type="region of interest" description="Disordered" evidence="2">
    <location>
        <begin position="131"/>
        <end position="264"/>
    </location>
</feature>
<comment type="similarity">
    <text evidence="1">Belongs to the ROK (NagC/XylR) family.</text>
</comment>
<dbReference type="PANTHER" id="PTHR18964:SF173">
    <property type="entry name" value="GLUCOKINASE"/>
    <property type="match status" value="1"/>
</dbReference>
<sequence>MLALRTHNTALVLDLLRTAGAEGISRLELAERTGLTPQAVSKITARLREDGLAAEAGRRASTGGKPRTVLRLVPEAGHALGVHLDRDELRAVLVDLKGTVVGERRTPLDLGAGAEAVVAGVAREAEGLVAEVLRPPGGPGSGTARRLPGGRPSGAGHQASDQSGPGDDRRAAGGPFPGAGHLASDGCARGAGHLASDGSAQDAGHRASDGSVPGAGHGSTGGFVPGAGHQASDPSVPGVDRRASDPSVPGTAHQSSVGSAPGVPALPPDGPLAWAPTLLGLGVALPGPLDHVRGVLHRVTGFPEWDGFPLRDALARRLGVPVVVDKDTNAAALGLTVAGEGGSFAYLHLGTGLGAGLVIGGSVHRGARTGAGEFGHQVVQLDGPPCTCGARGCIEALCLGAVARGDLAEAARVLGAGAANLAGLLDIDLVLLGGRTVAAAPDAFVHGVGAVLDARARREGGHEGAVPVRIAPGGTRGVAEGAAQLLLAPLFGRGDG</sequence>
<protein>
    <submittedName>
        <fullName evidence="3">ROK family protein</fullName>
    </submittedName>
</protein>
<proteinExistence type="inferred from homology"/>
<comment type="caution">
    <text evidence="3">The sequence shown here is derived from an EMBL/GenBank/DDBJ whole genome shotgun (WGS) entry which is preliminary data.</text>
</comment>
<name>A0ABW2E852_9ACTN</name>